<name>A0A835QSL3_VANPL</name>
<evidence type="ECO:0000313" key="3">
    <source>
        <dbReference type="Proteomes" id="UP000636800"/>
    </source>
</evidence>
<dbReference type="OrthoDB" id="330671at2759"/>
<protein>
    <submittedName>
        <fullName evidence="2">Uncharacterized protein</fullName>
    </submittedName>
</protein>
<dbReference type="AlphaFoldDB" id="A0A835QSL3"/>
<feature type="region of interest" description="Disordered" evidence="1">
    <location>
        <begin position="69"/>
        <end position="105"/>
    </location>
</feature>
<dbReference type="Proteomes" id="UP000636800">
    <property type="component" value="Chromosome 7"/>
</dbReference>
<keyword evidence="3" id="KW-1185">Reference proteome</keyword>
<accession>A0A835QSL3</accession>
<organism evidence="2 3">
    <name type="scientific">Vanilla planifolia</name>
    <name type="common">Vanilla</name>
    <dbReference type="NCBI Taxonomy" id="51239"/>
    <lineage>
        <taxon>Eukaryota</taxon>
        <taxon>Viridiplantae</taxon>
        <taxon>Streptophyta</taxon>
        <taxon>Embryophyta</taxon>
        <taxon>Tracheophyta</taxon>
        <taxon>Spermatophyta</taxon>
        <taxon>Magnoliopsida</taxon>
        <taxon>Liliopsida</taxon>
        <taxon>Asparagales</taxon>
        <taxon>Orchidaceae</taxon>
        <taxon>Vanilloideae</taxon>
        <taxon>Vanilleae</taxon>
        <taxon>Vanilla</taxon>
    </lineage>
</organism>
<dbReference type="EMBL" id="JADCNL010000007">
    <property type="protein sequence ID" value="KAG0474107.1"/>
    <property type="molecule type" value="Genomic_DNA"/>
</dbReference>
<evidence type="ECO:0000256" key="1">
    <source>
        <dbReference type="SAM" id="MobiDB-lite"/>
    </source>
</evidence>
<comment type="caution">
    <text evidence="2">The sequence shown here is derived from an EMBL/GenBank/DDBJ whole genome shotgun (WGS) entry which is preliminary data.</text>
</comment>
<reference evidence="2 3" key="1">
    <citation type="journal article" date="2020" name="Nat. Food">
        <title>A phased Vanilla planifolia genome enables genetic improvement of flavour and production.</title>
        <authorList>
            <person name="Hasing T."/>
            <person name="Tang H."/>
            <person name="Brym M."/>
            <person name="Khazi F."/>
            <person name="Huang T."/>
            <person name="Chambers A.H."/>
        </authorList>
    </citation>
    <scope>NUCLEOTIDE SEQUENCE [LARGE SCALE GENOMIC DNA]</scope>
    <source>
        <tissue evidence="2">Leaf</tissue>
    </source>
</reference>
<sequence length="228" mass="24903">MPSETTFQILGVINEDQDVYCLQEQLNADIYFPVPKQGSSLSRHLLFASASPAPPFFSFFRSPSSIRPRRPPSLSFPSAPPLTIPLTPTQTPFDDADNDAFDGSADDRIDELDFLDEDKRLVTTADDADADDPDRGSGSGLLTTLSASLASRLMFGFGINAEEEALPEDQERVGGHGGESPGLQKRVTKWLEGKGDFSTRLDAKIQPELFNPKNHPCTGLTLPGRRVH</sequence>
<proteinExistence type="predicted"/>
<evidence type="ECO:0000313" key="2">
    <source>
        <dbReference type="EMBL" id="KAG0474107.1"/>
    </source>
</evidence>
<gene>
    <name evidence="2" type="ORF">HPP92_015964</name>
</gene>